<keyword evidence="2" id="KW-0805">Transcription regulation</keyword>
<feature type="domain" description="RNA polymerase sigma-70 region 2" evidence="6">
    <location>
        <begin position="12"/>
        <end position="73"/>
    </location>
</feature>
<sequence length="172" mass="19187">MSRIGSAYDQRFRDFHRVASAILGDADLGRDAVQEAFARAISRRFDYRGDGPLEAWLWRAVTNVARDYRRTARATVLLGDLPEGGSRGIEADSFDSTIRNRVARLPERQRTALFLRYYVDLSYTEIAEILEIRTGTVSATLNAAIKALRKDLSPELQRDVAEAEPVAVAVAA</sequence>
<evidence type="ECO:0000256" key="1">
    <source>
        <dbReference type="ARBA" id="ARBA00010641"/>
    </source>
</evidence>
<dbReference type="InterPro" id="IPR013249">
    <property type="entry name" value="RNA_pol_sigma70_r4_t2"/>
</dbReference>
<accession>A0A9E6XX06</accession>
<dbReference type="EMBL" id="CP087164">
    <property type="protein sequence ID" value="UGS35929.1"/>
    <property type="molecule type" value="Genomic_DNA"/>
</dbReference>
<keyword evidence="9" id="KW-1185">Reference proteome</keyword>
<evidence type="ECO:0000256" key="2">
    <source>
        <dbReference type="ARBA" id="ARBA00023015"/>
    </source>
</evidence>
<evidence type="ECO:0000256" key="5">
    <source>
        <dbReference type="ARBA" id="ARBA00023163"/>
    </source>
</evidence>
<dbReference type="Gene3D" id="1.10.10.10">
    <property type="entry name" value="Winged helix-like DNA-binding domain superfamily/Winged helix DNA-binding domain"/>
    <property type="match status" value="1"/>
</dbReference>
<name>A0A9E6XX06_9ACTN</name>
<dbReference type="PANTHER" id="PTHR43133">
    <property type="entry name" value="RNA POLYMERASE ECF-TYPE SIGMA FACTO"/>
    <property type="match status" value="1"/>
</dbReference>
<evidence type="ECO:0000313" key="9">
    <source>
        <dbReference type="Proteomes" id="UP001162834"/>
    </source>
</evidence>
<protein>
    <submittedName>
        <fullName evidence="8">RNA polymerase sigma factor SigV</fullName>
    </submittedName>
</protein>
<dbReference type="CDD" id="cd06171">
    <property type="entry name" value="Sigma70_r4"/>
    <property type="match status" value="1"/>
</dbReference>
<organism evidence="8 9">
    <name type="scientific">Capillimicrobium parvum</name>
    <dbReference type="NCBI Taxonomy" id="2884022"/>
    <lineage>
        <taxon>Bacteria</taxon>
        <taxon>Bacillati</taxon>
        <taxon>Actinomycetota</taxon>
        <taxon>Thermoleophilia</taxon>
        <taxon>Solirubrobacterales</taxon>
        <taxon>Capillimicrobiaceae</taxon>
        <taxon>Capillimicrobium</taxon>
    </lineage>
</organism>
<keyword evidence="4" id="KW-0238">DNA-binding</keyword>
<dbReference type="Gene3D" id="1.10.1740.10">
    <property type="match status" value="1"/>
</dbReference>
<comment type="similarity">
    <text evidence="1">Belongs to the sigma-70 factor family. ECF subfamily.</text>
</comment>
<evidence type="ECO:0000313" key="8">
    <source>
        <dbReference type="EMBL" id="UGS35929.1"/>
    </source>
</evidence>
<proteinExistence type="inferred from homology"/>
<evidence type="ECO:0000259" key="7">
    <source>
        <dbReference type="Pfam" id="PF08281"/>
    </source>
</evidence>
<dbReference type="InterPro" id="IPR013324">
    <property type="entry name" value="RNA_pol_sigma_r3/r4-like"/>
</dbReference>
<dbReference type="PANTHER" id="PTHR43133:SF8">
    <property type="entry name" value="RNA POLYMERASE SIGMA FACTOR HI_1459-RELATED"/>
    <property type="match status" value="1"/>
</dbReference>
<dbReference type="Pfam" id="PF04542">
    <property type="entry name" value="Sigma70_r2"/>
    <property type="match status" value="1"/>
</dbReference>
<dbReference type="AlphaFoldDB" id="A0A9E6XX06"/>
<dbReference type="SUPFAM" id="SSF88946">
    <property type="entry name" value="Sigma2 domain of RNA polymerase sigma factors"/>
    <property type="match status" value="1"/>
</dbReference>
<evidence type="ECO:0000259" key="6">
    <source>
        <dbReference type="Pfam" id="PF04542"/>
    </source>
</evidence>
<feature type="domain" description="RNA polymerase sigma factor 70 region 4 type 2" evidence="7">
    <location>
        <begin position="98"/>
        <end position="148"/>
    </location>
</feature>
<dbReference type="GO" id="GO:0003677">
    <property type="term" value="F:DNA binding"/>
    <property type="evidence" value="ECO:0007669"/>
    <property type="project" value="UniProtKB-KW"/>
</dbReference>
<dbReference type="SUPFAM" id="SSF88659">
    <property type="entry name" value="Sigma3 and sigma4 domains of RNA polymerase sigma factors"/>
    <property type="match status" value="1"/>
</dbReference>
<dbReference type="NCBIfam" id="TIGR02937">
    <property type="entry name" value="sigma70-ECF"/>
    <property type="match status" value="1"/>
</dbReference>
<keyword evidence="5" id="KW-0804">Transcription</keyword>
<dbReference type="Pfam" id="PF08281">
    <property type="entry name" value="Sigma70_r4_2"/>
    <property type="match status" value="1"/>
</dbReference>
<dbReference type="GO" id="GO:0016987">
    <property type="term" value="F:sigma factor activity"/>
    <property type="evidence" value="ECO:0007669"/>
    <property type="project" value="UniProtKB-KW"/>
</dbReference>
<dbReference type="RefSeq" id="WP_259315607.1">
    <property type="nucleotide sequence ID" value="NZ_CP087164.1"/>
</dbReference>
<keyword evidence="3" id="KW-0731">Sigma factor</keyword>
<dbReference type="GO" id="GO:0006352">
    <property type="term" value="P:DNA-templated transcription initiation"/>
    <property type="evidence" value="ECO:0007669"/>
    <property type="project" value="InterPro"/>
</dbReference>
<dbReference type="InterPro" id="IPR007627">
    <property type="entry name" value="RNA_pol_sigma70_r2"/>
</dbReference>
<reference evidence="8" key="1">
    <citation type="journal article" date="2022" name="Int. J. Syst. Evol. Microbiol.">
        <title>Pseudomonas aegrilactucae sp. nov. and Pseudomonas morbosilactucae sp. nov., pathogens causing bacterial rot of lettuce in Japan.</title>
        <authorList>
            <person name="Sawada H."/>
            <person name="Fujikawa T."/>
            <person name="Satou M."/>
        </authorList>
    </citation>
    <scope>NUCLEOTIDE SEQUENCE</scope>
    <source>
        <strain evidence="8">0166_1</strain>
    </source>
</reference>
<dbReference type="InterPro" id="IPR013325">
    <property type="entry name" value="RNA_pol_sigma_r2"/>
</dbReference>
<dbReference type="InterPro" id="IPR039425">
    <property type="entry name" value="RNA_pol_sigma-70-like"/>
</dbReference>
<gene>
    <name evidence="8" type="primary">sigV</name>
    <name evidence="8" type="ORF">DSM104329_02326</name>
</gene>
<dbReference type="Proteomes" id="UP001162834">
    <property type="component" value="Chromosome"/>
</dbReference>
<dbReference type="InterPro" id="IPR036388">
    <property type="entry name" value="WH-like_DNA-bd_sf"/>
</dbReference>
<dbReference type="InterPro" id="IPR014284">
    <property type="entry name" value="RNA_pol_sigma-70_dom"/>
</dbReference>
<evidence type="ECO:0000256" key="4">
    <source>
        <dbReference type="ARBA" id="ARBA00023125"/>
    </source>
</evidence>
<dbReference type="KEGG" id="sbae:DSM104329_02326"/>
<evidence type="ECO:0000256" key="3">
    <source>
        <dbReference type="ARBA" id="ARBA00023082"/>
    </source>
</evidence>